<comment type="caution">
    <text evidence="2">The sequence shown here is derived from an EMBL/GenBank/DDBJ whole genome shotgun (WGS) entry which is preliminary data.</text>
</comment>
<sequence>MFRKRKTGKRGFALVEMIAAVALVGILAASLAALMPSLLRIYQKSMVQAESSVVSSTVATSLLGELRYAQNLQVTGDGVSYDSVRYGAVTMEIEPVAGEYGYVVLKGNGFSVMPLEEKHYAGLLAKVQVEVAGDTATLTLDLADKTGQLVDTSASQFELLNA</sequence>
<organism evidence="2 3">
    <name type="scientific">Solibaculum intestinale</name>
    <dbReference type="NCBI Taxonomy" id="3133165"/>
    <lineage>
        <taxon>Bacteria</taxon>
        <taxon>Bacillati</taxon>
        <taxon>Bacillota</taxon>
        <taxon>Clostridia</taxon>
        <taxon>Eubacteriales</taxon>
        <taxon>Oscillospiraceae</taxon>
        <taxon>Solibaculum</taxon>
    </lineage>
</organism>
<keyword evidence="1" id="KW-1133">Transmembrane helix</keyword>
<dbReference type="RefSeq" id="WP_349219938.1">
    <property type="nucleotide sequence ID" value="NZ_JBBMFD010000016.1"/>
</dbReference>
<name>A0ABV1E3K2_9FIRM</name>
<proteinExistence type="predicted"/>
<dbReference type="EMBL" id="JBBMFD010000016">
    <property type="protein sequence ID" value="MEQ2441056.1"/>
    <property type="molecule type" value="Genomic_DNA"/>
</dbReference>
<gene>
    <name evidence="2" type="ORF">WMO26_09485</name>
</gene>
<feature type="transmembrane region" description="Helical" evidence="1">
    <location>
        <begin position="12"/>
        <end position="35"/>
    </location>
</feature>
<keyword evidence="1" id="KW-0812">Transmembrane</keyword>
<evidence type="ECO:0000256" key="1">
    <source>
        <dbReference type="SAM" id="Phobius"/>
    </source>
</evidence>
<evidence type="ECO:0000313" key="2">
    <source>
        <dbReference type="EMBL" id="MEQ2441056.1"/>
    </source>
</evidence>
<dbReference type="InterPro" id="IPR012902">
    <property type="entry name" value="N_methyl_site"/>
</dbReference>
<keyword evidence="3" id="KW-1185">Reference proteome</keyword>
<accession>A0ABV1E3K2</accession>
<dbReference type="NCBIfam" id="TIGR02532">
    <property type="entry name" value="IV_pilin_GFxxxE"/>
    <property type="match status" value="1"/>
</dbReference>
<dbReference type="Proteomes" id="UP001489509">
    <property type="component" value="Unassembled WGS sequence"/>
</dbReference>
<keyword evidence="1" id="KW-0472">Membrane</keyword>
<evidence type="ECO:0000313" key="3">
    <source>
        <dbReference type="Proteomes" id="UP001489509"/>
    </source>
</evidence>
<dbReference type="Pfam" id="PF07963">
    <property type="entry name" value="N_methyl"/>
    <property type="match status" value="1"/>
</dbReference>
<protein>
    <submittedName>
        <fullName evidence="2">Type II secretion system protein</fullName>
    </submittedName>
</protein>
<reference evidence="2 3" key="1">
    <citation type="submission" date="2024-03" db="EMBL/GenBank/DDBJ databases">
        <title>Human intestinal bacterial collection.</title>
        <authorList>
            <person name="Pauvert C."/>
            <person name="Hitch T.C.A."/>
            <person name="Clavel T."/>
        </authorList>
    </citation>
    <scope>NUCLEOTIDE SEQUENCE [LARGE SCALE GENOMIC DNA]</scope>
    <source>
        <strain evidence="2 3">CLA-JM-H44</strain>
    </source>
</reference>